<name>A0A089ZQ24_9PSED</name>
<dbReference type="EMBL" id="CP009533">
    <property type="protein sequence ID" value="AIS16886.1"/>
    <property type="molecule type" value="Genomic_DNA"/>
</dbReference>
<keyword evidence="3" id="KW-1185">Reference proteome</keyword>
<dbReference type="AlphaFoldDB" id="A0A089ZQ24"/>
<accession>A0A089ZQ24</accession>
<evidence type="ECO:0000313" key="3">
    <source>
        <dbReference type="Proteomes" id="UP000029499"/>
    </source>
</evidence>
<dbReference type="InterPro" id="IPR032638">
    <property type="entry name" value="Porin_5"/>
</dbReference>
<dbReference type="RefSeq" id="WP_043187348.1">
    <property type="nucleotide sequence ID" value="NZ_CP009533.1"/>
</dbReference>
<feature type="signal peptide" evidence="1">
    <location>
        <begin position="1"/>
        <end position="26"/>
    </location>
</feature>
<feature type="chain" id="PRO_5001852572" description="Porin" evidence="1">
    <location>
        <begin position="27"/>
        <end position="427"/>
    </location>
</feature>
<dbReference type="OrthoDB" id="5372286at2"/>
<reference evidence="2 3" key="1">
    <citation type="journal article" date="2015" name="J. Biotechnol.">
        <title>Complete genome sequence of Pseudomonas rhizosphaerae IH5T (=DSM 16299T), a phosphate-solubilizing rhizobacterium for bacterial biofertilizer.</title>
        <authorList>
            <person name="Kwak Y."/>
            <person name="Jung B.K."/>
            <person name="Shin J.H."/>
        </authorList>
    </citation>
    <scope>NUCLEOTIDE SEQUENCE [LARGE SCALE GENOMIC DNA]</scope>
    <source>
        <strain evidence="2">DSM 16299</strain>
    </source>
</reference>
<protein>
    <recommendedName>
        <fullName evidence="4">Porin</fullName>
    </recommendedName>
</protein>
<evidence type="ECO:0000256" key="1">
    <source>
        <dbReference type="SAM" id="SignalP"/>
    </source>
</evidence>
<organism evidence="2 3">
    <name type="scientific">Pseudomonas rhizosphaerae</name>
    <dbReference type="NCBI Taxonomy" id="216142"/>
    <lineage>
        <taxon>Bacteria</taxon>
        <taxon>Pseudomonadati</taxon>
        <taxon>Pseudomonadota</taxon>
        <taxon>Gammaproteobacteria</taxon>
        <taxon>Pseudomonadales</taxon>
        <taxon>Pseudomonadaceae</taxon>
        <taxon>Pseudomonas</taxon>
    </lineage>
</organism>
<proteinExistence type="predicted"/>
<dbReference type="eggNOG" id="COG2188">
    <property type="taxonomic scope" value="Bacteria"/>
</dbReference>
<evidence type="ECO:0008006" key="4">
    <source>
        <dbReference type="Google" id="ProtNLM"/>
    </source>
</evidence>
<dbReference type="HOGENOM" id="CLU_027640_1_0_6"/>
<dbReference type="STRING" id="216142.LT40_05480"/>
<gene>
    <name evidence="2" type="ORF">LT40_05480</name>
</gene>
<sequence length="427" mass="46117">MRRVPTLTKVSLSTAVLMAISSQASAAVDAKLLDMLRANGSINAAQYAELKTELDGEKQAQQVAAAEQSKKMSAFDQKVAWAAKTQIKGDVRLRHESINVDGERDGSSGDRNQDRQRIRARLGVYSEINPQVDAGIRVATGSSADARSTNQSLDGAFSKKSIWLDQAYLDWHPTAVKDLHLIGGKMSQPWVSMGDVIWDGDINPEGVAATYKLPLGGAELFGSTGYYVLTDNIDGEGRQFEHDLRMYTGQAGARFALGDNVKMTLGGSVYSYDNDNATNAAAVLAVNGNASTEFTLYEGFGQLDITGLPLPLSIYGQYVVNGDAEATATVGKQDNAWLTGFKTKFAGFGLDYNYRDVQRNAVVGAFTDSDFANGFTGSRGHKVKLGYEIDKNFAVGATYFLAESDVASRTRTDADVNTLQLDLEAKF</sequence>
<dbReference type="SUPFAM" id="SSF56935">
    <property type="entry name" value="Porins"/>
    <property type="match status" value="1"/>
</dbReference>
<evidence type="ECO:0000313" key="2">
    <source>
        <dbReference type="EMBL" id="AIS16886.1"/>
    </source>
</evidence>
<dbReference type="Pfam" id="PF16930">
    <property type="entry name" value="Porin_5"/>
    <property type="match status" value="2"/>
</dbReference>
<keyword evidence="1" id="KW-0732">Signal</keyword>
<dbReference type="KEGG" id="prh:LT40_05480"/>
<dbReference type="Proteomes" id="UP000029499">
    <property type="component" value="Chromosome"/>
</dbReference>